<keyword evidence="2" id="KW-0732">Signal</keyword>
<evidence type="ECO:0000313" key="3">
    <source>
        <dbReference type="EMBL" id="MCV2866709.1"/>
    </source>
</evidence>
<sequence length="326" mass="34044">MIEIGSLARNLATAGAIAAAGLCAGAAPALADYPEKPIKLLIGFDPGGGADTLARTIGKYATQYLGADFDYAYKPGASGTIAINEMLKNNDPDGYALAVAILPHQIIPTQMGDIGYGVSDVNWLVQIAQIPNGVYVAADSPYQTLQDLIDDAKANPGKIIDALPGVQSPNYLLHRAFEDAAGIDLAEVHYSSGSEMYKALLGGETKVMITNTGFAVQQPDETRFLAVASEERYPLTPDTPTFREGGLDLVSTSIRGIAAPAGMPDEVVAHLAAGFEKLVADPGFVEDIAKAGLVVEFMGPEKTNAAVNGFIASNKAVFEELKAAGN</sequence>
<dbReference type="Proteomes" id="UP001652503">
    <property type="component" value="Unassembled WGS sequence"/>
</dbReference>
<dbReference type="SUPFAM" id="SSF53850">
    <property type="entry name" value="Periplasmic binding protein-like II"/>
    <property type="match status" value="1"/>
</dbReference>
<dbReference type="EMBL" id="JAOWLA010000025">
    <property type="protein sequence ID" value="MCV2866709.1"/>
    <property type="molecule type" value="Genomic_DNA"/>
</dbReference>
<reference evidence="3 4" key="1">
    <citation type="submission" date="2022-10" db="EMBL/GenBank/DDBJ databases">
        <title>Defluviimonas sp. nov., isolated from ocean surface water.</title>
        <authorList>
            <person name="He W."/>
            <person name="Wang L."/>
            <person name="Zhang D.-F."/>
        </authorList>
    </citation>
    <scope>NUCLEOTIDE SEQUENCE [LARGE SCALE GENOMIC DNA]</scope>
    <source>
        <strain evidence="3 4">WL0075</strain>
    </source>
</reference>
<protein>
    <submittedName>
        <fullName evidence="3">Tripartite tricarboxylate transporter substrate binding protein</fullName>
    </submittedName>
</protein>
<name>A0ABT2Z6E8_9RHOB</name>
<dbReference type="PANTHER" id="PTHR42928">
    <property type="entry name" value="TRICARBOXYLATE-BINDING PROTEIN"/>
    <property type="match status" value="1"/>
</dbReference>
<feature type="chain" id="PRO_5047333160" evidence="2">
    <location>
        <begin position="32"/>
        <end position="326"/>
    </location>
</feature>
<dbReference type="RefSeq" id="WP_263723245.1">
    <property type="nucleotide sequence ID" value="NZ_JAOWLA010000025.1"/>
</dbReference>
<feature type="signal peptide" evidence="2">
    <location>
        <begin position="1"/>
        <end position="31"/>
    </location>
</feature>
<evidence type="ECO:0000313" key="4">
    <source>
        <dbReference type="Proteomes" id="UP001652503"/>
    </source>
</evidence>
<proteinExistence type="inferred from homology"/>
<dbReference type="CDD" id="cd07012">
    <property type="entry name" value="PBP2_Bug_TTT"/>
    <property type="match status" value="1"/>
</dbReference>
<organism evidence="3 4">
    <name type="scientific">Albidovulum sediminicola</name>
    <dbReference type="NCBI Taxonomy" id="2984331"/>
    <lineage>
        <taxon>Bacteria</taxon>
        <taxon>Pseudomonadati</taxon>
        <taxon>Pseudomonadota</taxon>
        <taxon>Alphaproteobacteria</taxon>
        <taxon>Rhodobacterales</taxon>
        <taxon>Paracoccaceae</taxon>
        <taxon>Albidovulum</taxon>
    </lineage>
</organism>
<dbReference type="Gene3D" id="3.40.190.10">
    <property type="entry name" value="Periplasmic binding protein-like II"/>
    <property type="match status" value="1"/>
</dbReference>
<evidence type="ECO:0000256" key="1">
    <source>
        <dbReference type="ARBA" id="ARBA00006987"/>
    </source>
</evidence>
<gene>
    <name evidence="3" type="ORF">OE647_18525</name>
</gene>
<accession>A0ABT2Z6E8</accession>
<comment type="similarity">
    <text evidence="1">Belongs to the UPF0065 (bug) family.</text>
</comment>
<dbReference type="InterPro" id="IPR005064">
    <property type="entry name" value="BUG"/>
</dbReference>
<dbReference type="PANTHER" id="PTHR42928:SF5">
    <property type="entry name" value="BLR1237 PROTEIN"/>
    <property type="match status" value="1"/>
</dbReference>
<evidence type="ECO:0000256" key="2">
    <source>
        <dbReference type="SAM" id="SignalP"/>
    </source>
</evidence>
<dbReference type="InterPro" id="IPR042100">
    <property type="entry name" value="Bug_dom1"/>
</dbReference>
<dbReference type="Pfam" id="PF03401">
    <property type="entry name" value="TctC"/>
    <property type="match status" value="1"/>
</dbReference>
<dbReference type="Gene3D" id="3.40.190.150">
    <property type="entry name" value="Bordetella uptake gene, domain 1"/>
    <property type="match status" value="1"/>
</dbReference>
<dbReference type="PIRSF" id="PIRSF017082">
    <property type="entry name" value="YflP"/>
    <property type="match status" value="1"/>
</dbReference>
<keyword evidence="4" id="KW-1185">Reference proteome</keyword>
<comment type="caution">
    <text evidence="3">The sequence shown here is derived from an EMBL/GenBank/DDBJ whole genome shotgun (WGS) entry which is preliminary data.</text>
</comment>